<comment type="similarity">
    <text evidence="3">Belongs to the serine/threonine dehydratase family.</text>
</comment>
<dbReference type="Pfam" id="PF00291">
    <property type="entry name" value="PALP"/>
    <property type="match status" value="1"/>
</dbReference>
<dbReference type="AlphaFoldDB" id="A0A6J4P3K2"/>
<evidence type="ECO:0000256" key="6">
    <source>
        <dbReference type="ARBA" id="ARBA00023239"/>
    </source>
</evidence>
<evidence type="ECO:0000256" key="7">
    <source>
        <dbReference type="ARBA" id="ARBA00025527"/>
    </source>
</evidence>
<dbReference type="InterPro" id="IPR001926">
    <property type="entry name" value="TrpB-like_PALP"/>
</dbReference>
<dbReference type="PROSITE" id="PS00165">
    <property type="entry name" value="DEHYDRATASE_SER_THR"/>
    <property type="match status" value="1"/>
</dbReference>
<accession>A0A6J4P3K2</accession>
<dbReference type="InterPro" id="IPR000634">
    <property type="entry name" value="Ser/Thr_deHydtase_PyrdxlP-BS"/>
</dbReference>
<reference evidence="10" key="1">
    <citation type="submission" date="2020-02" db="EMBL/GenBank/DDBJ databases">
        <authorList>
            <person name="Meier V. D."/>
        </authorList>
    </citation>
    <scope>NUCLEOTIDE SEQUENCE</scope>
    <source>
        <strain evidence="10">AVDCRST_MAG66</strain>
    </source>
</reference>
<comment type="catalytic activity">
    <reaction evidence="1">
        <text>L-threonine = 2-oxobutanoate + NH4(+)</text>
        <dbReference type="Rhea" id="RHEA:22108"/>
        <dbReference type="ChEBI" id="CHEBI:16763"/>
        <dbReference type="ChEBI" id="CHEBI:28938"/>
        <dbReference type="ChEBI" id="CHEBI:57926"/>
        <dbReference type="EC" id="4.3.1.19"/>
    </reaction>
</comment>
<dbReference type="FunFam" id="3.40.50.1100:FF:000005">
    <property type="entry name" value="Threonine dehydratase catabolic"/>
    <property type="match status" value="1"/>
</dbReference>
<dbReference type="Gene3D" id="3.40.50.1100">
    <property type="match status" value="2"/>
</dbReference>
<keyword evidence="6 10" id="KW-0456">Lyase</keyword>
<evidence type="ECO:0000259" key="9">
    <source>
        <dbReference type="Pfam" id="PF00291"/>
    </source>
</evidence>
<evidence type="ECO:0000256" key="3">
    <source>
        <dbReference type="ARBA" id="ARBA00010869"/>
    </source>
</evidence>
<protein>
    <recommendedName>
        <fullName evidence="4">threonine ammonia-lyase</fullName>
        <ecNumber evidence="4">4.3.1.19</ecNumber>
    </recommendedName>
    <alternativeName>
        <fullName evidence="8">Threonine deaminase</fullName>
    </alternativeName>
</protein>
<gene>
    <name evidence="10" type="ORF">AVDCRST_MAG66-1556</name>
</gene>
<dbReference type="InterPro" id="IPR036052">
    <property type="entry name" value="TrpB-like_PALP_sf"/>
</dbReference>
<dbReference type="SUPFAM" id="SSF53686">
    <property type="entry name" value="Tryptophan synthase beta subunit-like PLP-dependent enzymes"/>
    <property type="match status" value="1"/>
</dbReference>
<dbReference type="GO" id="GO:0006565">
    <property type="term" value="P:L-serine catabolic process"/>
    <property type="evidence" value="ECO:0007669"/>
    <property type="project" value="TreeGrafter"/>
</dbReference>
<keyword evidence="5" id="KW-0663">Pyridoxal phosphate</keyword>
<name>A0A6J4P3K2_9PSEU</name>
<sequence>MDIGTAADAVDAAAARLAGVARTTPLERNERLSLATGAQVWLKREDLQVGRSYKLRGAYHLLSGLGAEERAAGAVCASAGNHGQGVAHACARLGIRGRVHVPTTTPRQKRERIAALGGAAVELVVDGDTYDEAAALAAAHAAATGATVVPAFDDPRTVAGQGTVAVEVVAQLGRAPD</sequence>
<evidence type="ECO:0000313" key="10">
    <source>
        <dbReference type="EMBL" id="CAA9402719.1"/>
    </source>
</evidence>
<dbReference type="GO" id="GO:0006567">
    <property type="term" value="P:L-threonine catabolic process"/>
    <property type="evidence" value="ECO:0007669"/>
    <property type="project" value="TreeGrafter"/>
</dbReference>
<dbReference type="PANTHER" id="PTHR48078">
    <property type="entry name" value="THREONINE DEHYDRATASE, MITOCHONDRIAL-RELATED"/>
    <property type="match status" value="1"/>
</dbReference>
<comment type="function">
    <text evidence="7">Catalyzes the anaerobic formation of alpha-ketobutyrate and ammonia from threonine in a two-step reaction. The first step involved a dehydration of threonine and a production of enamine intermediates (aminocrotonate), which tautomerizes to its imine form (iminobutyrate). Both intermediates are unstable and short-lived. The second step is the nonenzymatic hydrolysis of the enamine/imine intermediates to form 2-ketobutyrate and free ammonia. In the low water environment of the cell, the second step is accelerated by RidA.</text>
</comment>
<dbReference type="GO" id="GO:0004794">
    <property type="term" value="F:threonine deaminase activity"/>
    <property type="evidence" value="ECO:0007669"/>
    <property type="project" value="UniProtKB-EC"/>
</dbReference>
<organism evidence="10">
    <name type="scientific">uncultured Pseudonocardia sp</name>
    <dbReference type="NCBI Taxonomy" id="211455"/>
    <lineage>
        <taxon>Bacteria</taxon>
        <taxon>Bacillati</taxon>
        <taxon>Actinomycetota</taxon>
        <taxon>Actinomycetes</taxon>
        <taxon>Pseudonocardiales</taxon>
        <taxon>Pseudonocardiaceae</taxon>
        <taxon>Pseudonocardia</taxon>
        <taxon>environmental samples</taxon>
    </lineage>
</organism>
<feature type="non-terminal residue" evidence="10">
    <location>
        <position position="177"/>
    </location>
</feature>
<dbReference type="GO" id="GO:0003941">
    <property type="term" value="F:L-serine ammonia-lyase activity"/>
    <property type="evidence" value="ECO:0007669"/>
    <property type="project" value="TreeGrafter"/>
</dbReference>
<evidence type="ECO:0000256" key="8">
    <source>
        <dbReference type="ARBA" id="ARBA00031427"/>
    </source>
</evidence>
<proteinExistence type="inferred from homology"/>
<dbReference type="GO" id="GO:0009097">
    <property type="term" value="P:isoleucine biosynthetic process"/>
    <property type="evidence" value="ECO:0007669"/>
    <property type="project" value="TreeGrafter"/>
</dbReference>
<evidence type="ECO:0000256" key="2">
    <source>
        <dbReference type="ARBA" id="ARBA00001933"/>
    </source>
</evidence>
<dbReference type="EMBL" id="CADCUS010000235">
    <property type="protein sequence ID" value="CAA9402719.1"/>
    <property type="molecule type" value="Genomic_DNA"/>
</dbReference>
<dbReference type="InterPro" id="IPR050147">
    <property type="entry name" value="Ser/Thr_Dehydratase"/>
</dbReference>
<feature type="domain" description="Tryptophan synthase beta chain-like PALP" evidence="9">
    <location>
        <begin position="22"/>
        <end position="177"/>
    </location>
</feature>
<dbReference type="GO" id="GO:0030170">
    <property type="term" value="F:pyridoxal phosphate binding"/>
    <property type="evidence" value="ECO:0007669"/>
    <property type="project" value="InterPro"/>
</dbReference>
<dbReference type="EC" id="4.3.1.19" evidence="4"/>
<comment type="cofactor">
    <cofactor evidence="2">
        <name>pyridoxal 5'-phosphate</name>
        <dbReference type="ChEBI" id="CHEBI:597326"/>
    </cofactor>
</comment>
<evidence type="ECO:0000256" key="1">
    <source>
        <dbReference type="ARBA" id="ARBA00001274"/>
    </source>
</evidence>
<evidence type="ECO:0000256" key="5">
    <source>
        <dbReference type="ARBA" id="ARBA00022898"/>
    </source>
</evidence>
<evidence type="ECO:0000256" key="4">
    <source>
        <dbReference type="ARBA" id="ARBA00012096"/>
    </source>
</evidence>
<dbReference type="PANTHER" id="PTHR48078:SF11">
    <property type="entry name" value="THREONINE DEHYDRATASE, MITOCHONDRIAL"/>
    <property type="match status" value="1"/>
</dbReference>